<dbReference type="EMBL" id="JFYO01000007">
    <property type="protein sequence ID" value="EZP26191.1"/>
    <property type="molecule type" value="Genomic_DNA"/>
</dbReference>
<dbReference type="eggNOG" id="COG4166">
    <property type="taxonomic scope" value="Bacteria"/>
</dbReference>
<dbReference type="Gene3D" id="3.10.105.10">
    <property type="entry name" value="Dipeptide-binding Protein, Domain 3"/>
    <property type="match status" value="1"/>
</dbReference>
<dbReference type="PANTHER" id="PTHR30290">
    <property type="entry name" value="PERIPLASMIC BINDING COMPONENT OF ABC TRANSPORTER"/>
    <property type="match status" value="1"/>
</dbReference>
<evidence type="ECO:0000313" key="3">
    <source>
        <dbReference type="EMBL" id="EZP26191.1"/>
    </source>
</evidence>
<reference evidence="3 4" key="1">
    <citation type="submission" date="2014-03" db="EMBL/GenBank/DDBJ databases">
        <title>Draft Genome Sequences of 13 Willow Endophytes.</title>
        <authorList>
            <person name="Gan H.Y."/>
            <person name="Gan H.M."/>
            <person name="Savka M.A."/>
            <person name="Hudson A.O."/>
        </authorList>
    </citation>
    <scope>NUCLEOTIDE SEQUENCE [LARGE SCALE GENOMIC DNA]</scope>
    <source>
        <strain evidence="3 4">RIT293</strain>
    </source>
</reference>
<accession>A0A031FPV8</accession>
<feature type="domain" description="Solute-binding protein family 5" evidence="2">
    <location>
        <begin position="88"/>
        <end position="347"/>
    </location>
</feature>
<dbReference type="SUPFAM" id="SSF53850">
    <property type="entry name" value="Periplasmic binding protein-like II"/>
    <property type="match status" value="1"/>
</dbReference>
<dbReference type="GO" id="GO:0015833">
    <property type="term" value="P:peptide transport"/>
    <property type="evidence" value="ECO:0007669"/>
    <property type="project" value="TreeGrafter"/>
</dbReference>
<evidence type="ECO:0000256" key="1">
    <source>
        <dbReference type="SAM" id="SignalP"/>
    </source>
</evidence>
<dbReference type="Pfam" id="PF00496">
    <property type="entry name" value="SBP_bac_5"/>
    <property type="match status" value="1"/>
</dbReference>
<feature type="chain" id="PRO_5038334251" evidence="1">
    <location>
        <begin position="26"/>
        <end position="559"/>
    </location>
</feature>
<keyword evidence="1" id="KW-0732">Signal</keyword>
<organism evidence="3 4">
    <name type="scientific">Microbacterium oleivorans</name>
    <dbReference type="NCBI Taxonomy" id="273677"/>
    <lineage>
        <taxon>Bacteria</taxon>
        <taxon>Bacillati</taxon>
        <taxon>Actinomycetota</taxon>
        <taxon>Actinomycetes</taxon>
        <taxon>Micrococcales</taxon>
        <taxon>Microbacteriaceae</taxon>
        <taxon>Microbacterium</taxon>
    </lineage>
</organism>
<evidence type="ECO:0000313" key="4">
    <source>
        <dbReference type="Proteomes" id="UP000024001"/>
    </source>
</evidence>
<keyword evidence="4" id="KW-1185">Reference proteome</keyword>
<dbReference type="Gene3D" id="3.40.190.10">
    <property type="entry name" value="Periplasmic binding protein-like II"/>
    <property type="match status" value="1"/>
</dbReference>
<sequence length="559" mass="58193">MRAPRRGAVALLAAAALALTACAPAMPPSVIADSSVTVGWEGQLTSFNAATDPTAANRDIAAATRSAFGHIVDGEVVPDESFGTAKIVKEDAFTVRYDLKEPLWSDGIPLDAADLVLGWAASVGLLAKDGPTDAALKAERPKVDEFARAIDVTFPAPTISWQTAIGADVPAHTVGMRAFDLDDPMEAKQAVIRAVLDRDTTALAAVSDVWNSDFALTDGELSPSVALSSGPYVVSKVADEGASVTLTPNPQYRGAAVPQIADVTLVPRGDDPLVAVGKSLDILSFTPTPADRTPVKERERRDFAVQTTNDGTMWTVLLSTDAVFTQRNARAAFLRAIPADDMVAAGAGEWSQSYPKTTSMVTAPGSRAFEVVTEDSGFAKTIGTPADDASVDRAAAGVRGGARVCVLYDRKSEFAKGAFTALKAGVAEAGWNAVDCATDDLDAAQKGSGWDAVIRRVRVPQTPGQIASQWGSKGSSSLLGQADPARDELIVTLQQTVDVYAARDLLAKIESTIVSAAVARPLAAVPRLTISAPRVTGVTVRDGDDAPVLSGVSGWTPAG</sequence>
<dbReference type="GO" id="GO:1904680">
    <property type="term" value="F:peptide transmembrane transporter activity"/>
    <property type="evidence" value="ECO:0007669"/>
    <property type="project" value="TreeGrafter"/>
</dbReference>
<dbReference type="RefSeq" id="WP_036313066.1">
    <property type="nucleotide sequence ID" value="NZ_JFYO01000007.1"/>
</dbReference>
<dbReference type="AlphaFoldDB" id="A0A031FPV8"/>
<comment type="caution">
    <text evidence="3">The sequence shown here is derived from an EMBL/GenBank/DDBJ whole genome shotgun (WGS) entry which is preliminary data.</text>
</comment>
<dbReference type="PROSITE" id="PS51257">
    <property type="entry name" value="PROKAR_LIPOPROTEIN"/>
    <property type="match status" value="1"/>
</dbReference>
<protein>
    <submittedName>
        <fullName evidence="3">Putative peptide ABC transporter, substrate-binding protein</fullName>
    </submittedName>
</protein>
<dbReference type="InterPro" id="IPR000914">
    <property type="entry name" value="SBP_5_dom"/>
</dbReference>
<dbReference type="OrthoDB" id="7888869at2"/>
<name>A0A031FPV8_9MICO</name>
<gene>
    <name evidence="3" type="ORF">BW34_02523</name>
</gene>
<feature type="signal peptide" evidence="1">
    <location>
        <begin position="1"/>
        <end position="25"/>
    </location>
</feature>
<dbReference type="PANTHER" id="PTHR30290:SF65">
    <property type="entry name" value="MONOACYL PHOSPHATIDYLINOSITOL TETRAMANNOSIDE-BINDING PROTEIN LPQW-RELATED"/>
    <property type="match status" value="1"/>
</dbReference>
<proteinExistence type="predicted"/>
<dbReference type="Proteomes" id="UP000024001">
    <property type="component" value="Unassembled WGS sequence"/>
</dbReference>
<dbReference type="InterPro" id="IPR039424">
    <property type="entry name" value="SBP_5"/>
</dbReference>
<dbReference type="PATRIC" id="fig|273677.3.peg.2504"/>
<evidence type="ECO:0000259" key="2">
    <source>
        <dbReference type="Pfam" id="PF00496"/>
    </source>
</evidence>